<feature type="transmembrane region" description="Helical" evidence="5">
    <location>
        <begin position="491"/>
        <end position="513"/>
    </location>
</feature>
<evidence type="ECO:0000256" key="1">
    <source>
        <dbReference type="ARBA" id="ARBA00004141"/>
    </source>
</evidence>
<organism evidence="7 8">
    <name type="scientific">Patiria miniata</name>
    <name type="common">Bat star</name>
    <name type="synonym">Asterina miniata</name>
    <dbReference type="NCBI Taxonomy" id="46514"/>
    <lineage>
        <taxon>Eukaryota</taxon>
        <taxon>Metazoa</taxon>
        <taxon>Echinodermata</taxon>
        <taxon>Eleutherozoa</taxon>
        <taxon>Asterozoa</taxon>
        <taxon>Asteroidea</taxon>
        <taxon>Valvatacea</taxon>
        <taxon>Valvatida</taxon>
        <taxon>Asterinidae</taxon>
        <taxon>Patiria</taxon>
    </lineage>
</organism>
<keyword evidence="4 5" id="KW-0472">Membrane</keyword>
<dbReference type="Pfam" id="PF07690">
    <property type="entry name" value="MFS_1"/>
    <property type="match status" value="1"/>
</dbReference>
<feature type="transmembrane region" description="Helical" evidence="5">
    <location>
        <begin position="254"/>
        <end position="273"/>
    </location>
</feature>
<accession>A0A914BM53</accession>
<keyword evidence="2 5" id="KW-0812">Transmembrane</keyword>
<dbReference type="PROSITE" id="PS50850">
    <property type="entry name" value="MFS"/>
    <property type="match status" value="1"/>
</dbReference>
<feature type="transmembrane region" description="Helical" evidence="5">
    <location>
        <begin position="193"/>
        <end position="212"/>
    </location>
</feature>
<dbReference type="Proteomes" id="UP000887568">
    <property type="component" value="Unplaced"/>
</dbReference>
<dbReference type="Gene3D" id="1.20.1250.20">
    <property type="entry name" value="MFS general substrate transporter like domains"/>
    <property type="match status" value="1"/>
</dbReference>
<dbReference type="SUPFAM" id="SSF103473">
    <property type="entry name" value="MFS general substrate transporter"/>
    <property type="match status" value="1"/>
</dbReference>
<evidence type="ECO:0000256" key="2">
    <source>
        <dbReference type="ARBA" id="ARBA00022692"/>
    </source>
</evidence>
<evidence type="ECO:0000313" key="8">
    <source>
        <dbReference type="Proteomes" id="UP000887568"/>
    </source>
</evidence>
<keyword evidence="8" id="KW-1185">Reference proteome</keyword>
<dbReference type="GeneID" id="119744895"/>
<dbReference type="GO" id="GO:0016020">
    <property type="term" value="C:membrane"/>
    <property type="evidence" value="ECO:0007669"/>
    <property type="project" value="UniProtKB-SubCell"/>
</dbReference>
<keyword evidence="3 5" id="KW-1133">Transmembrane helix</keyword>
<dbReference type="EnsemblMetazoa" id="XM_038221087.1">
    <property type="protein sequence ID" value="XP_038077015.1"/>
    <property type="gene ID" value="LOC119744895"/>
</dbReference>
<dbReference type="AlphaFoldDB" id="A0A914BM53"/>
<proteinExistence type="predicted"/>
<evidence type="ECO:0000313" key="7">
    <source>
        <dbReference type="EnsemblMetazoa" id="XP_038077015.1"/>
    </source>
</evidence>
<dbReference type="RefSeq" id="XP_038077015.1">
    <property type="nucleotide sequence ID" value="XM_038221087.1"/>
</dbReference>
<feature type="transmembrane region" description="Helical" evidence="5">
    <location>
        <begin position="456"/>
        <end position="479"/>
    </location>
</feature>
<feature type="domain" description="Major facilitator superfamily (MFS) profile" evidence="6">
    <location>
        <begin position="93"/>
        <end position="544"/>
    </location>
</feature>
<dbReference type="OrthoDB" id="5296287at2759"/>
<feature type="transmembrane region" description="Helical" evidence="5">
    <location>
        <begin position="136"/>
        <end position="156"/>
    </location>
</feature>
<feature type="transmembrane region" description="Helical" evidence="5">
    <location>
        <begin position="224"/>
        <end position="248"/>
    </location>
</feature>
<feature type="transmembrane region" description="Helical" evidence="5">
    <location>
        <begin position="397"/>
        <end position="419"/>
    </location>
</feature>
<evidence type="ECO:0000256" key="3">
    <source>
        <dbReference type="ARBA" id="ARBA00022989"/>
    </source>
</evidence>
<comment type="subcellular location">
    <subcellularLocation>
        <location evidence="1">Membrane</location>
        <topology evidence="1">Multi-pass membrane protein</topology>
    </subcellularLocation>
</comment>
<protein>
    <recommendedName>
        <fullName evidence="6">Major facilitator superfamily (MFS) profile domain-containing protein</fullName>
    </recommendedName>
</protein>
<dbReference type="PANTHER" id="PTHR24064">
    <property type="entry name" value="SOLUTE CARRIER FAMILY 22 MEMBER"/>
    <property type="match status" value="1"/>
</dbReference>
<dbReference type="InterPro" id="IPR036259">
    <property type="entry name" value="MFS_trans_sf"/>
</dbReference>
<feature type="transmembrane region" description="Helical" evidence="5">
    <location>
        <begin position="168"/>
        <end position="187"/>
    </location>
</feature>
<reference evidence="7" key="1">
    <citation type="submission" date="2022-11" db="UniProtKB">
        <authorList>
            <consortium name="EnsemblMetazoa"/>
        </authorList>
    </citation>
    <scope>IDENTIFICATION</scope>
</reference>
<dbReference type="InterPro" id="IPR020846">
    <property type="entry name" value="MFS_dom"/>
</dbReference>
<dbReference type="GO" id="GO:0022857">
    <property type="term" value="F:transmembrane transporter activity"/>
    <property type="evidence" value="ECO:0007669"/>
    <property type="project" value="InterPro"/>
</dbReference>
<dbReference type="OMA" id="ELCGVAC"/>
<dbReference type="InterPro" id="IPR011701">
    <property type="entry name" value="MFS"/>
</dbReference>
<evidence type="ECO:0000259" key="6">
    <source>
        <dbReference type="PROSITE" id="PS50850"/>
    </source>
</evidence>
<name>A0A914BM53_PATMI</name>
<feature type="transmembrane region" description="Helical" evidence="5">
    <location>
        <begin position="364"/>
        <end position="385"/>
    </location>
</feature>
<dbReference type="CDD" id="cd17317">
    <property type="entry name" value="MFS_SLC22"/>
    <property type="match status" value="1"/>
</dbReference>
<sequence>MSDFGSCRLPSSMDVDANLRVVGSYGRLQNLNCLIYALTVFPAAFQLTGIAFTMGQPEGYHCKPPEGFTANETVPGWQESLDDWGETEIDGCMFYDVRNGSVMENTTACDTGWQYQTSHGETSVVTDLDLVCDRGFLGGTLQSSIPLGILVGSYIIGQISDTFGRRPALLVSLVGIVVFGTAMSVTWNYELMFALGFMLGIFLPGILIVRYVRIIEMYTPKQRLVGHTFSAMPWCLGVMLVGPFAYLMPDWRHFQLVATLPCVILIPLVWYSYESIRWLVQRGRIQEAERILQKIAASKNIDQPRGLQSATGAYLPLTVPTQADQDAGAQHQNHNETCEDVGACQTKRRGARYTVLDLFKTRVLVLRSLVVFYCWFTSNFVYYGFTLNVTNLAGNKYLNFFLMSLTEIPCFIFDFFVILRFGRRRPLILFYELCGVACLLTAFIPKLTASGVDLTILIVIVAMIGKFFITAAFDVTYLVTAEVFPTILRNVGVGSASLFGRVGGIVAPFVVYLTFLHTSIPLLVFAVTSLVAGLLVLILPETHNKPLPETLEDGAN</sequence>
<evidence type="ECO:0000256" key="5">
    <source>
        <dbReference type="SAM" id="Phobius"/>
    </source>
</evidence>
<evidence type="ECO:0000256" key="4">
    <source>
        <dbReference type="ARBA" id="ARBA00023136"/>
    </source>
</evidence>
<feature type="transmembrane region" description="Helical" evidence="5">
    <location>
        <begin position="33"/>
        <end position="54"/>
    </location>
</feature>
<feature type="transmembrane region" description="Helical" evidence="5">
    <location>
        <begin position="426"/>
        <end position="444"/>
    </location>
</feature>
<feature type="transmembrane region" description="Helical" evidence="5">
    <location>
        <begin position="519"/>
        <end position="539"/>
    </location>
</feature>